<feature type="region of interest" description="Disordered" evidence="2">
    <location>
        <begin position="1"/>
        <end position="63"/>
    </location>
</feature>
<gene>
    <name evidence="3" type="ORF">Vbra_11754</name>
</gene>
<feature type="region of interest" description="Disordered" evidence="2">
    <location>
        <begin position="343"/>
        <end position="393"/>
    </location>
</feature>
<feature type="compositionally biased region" description="Low complexity" evidence="2">
    <location>
        <begin position="366"/>
        <end position="376"/>
    </location>
</feature>
<dbReference type="EMBL" id="CDMY01000227">
    <property type="protein sequence ID" value="CEL95324.1"/>
    <property type="molecule type" value="Genomic_DNA"/>
</dbReference>
<evidence type="ECO:0000256" key="2">
    <source>
        <dbReference type="SAM" id="MobiDB-lite"/>
    </source>
</evidence>
<dbReference type="InParanoid" id="A0A0G4EH33"/>
<feature type="region of interest" description="Disordered" evidence="2">
    <location>
        <begin position="288"/>
        <end position="311"/>
    </location>
</feature>
<protein>
    <submittedName>
        <fullName evidence="3">Uncharacterized protein</fullName>
    </submittedName>
</protein>
<accession>A0A0G4EH33</accession>
<dbReference type="AlphaFoldDB" id="A0A0G4EH33"/>
<dbReference type="VEuPathDB" id="CryptoDB:Vbra_11754"/>
<keyword evidence="1" id="KW-0175">Coiled coil</keyword>
<dbReference type="Proteomes" id="UP000041254">
    <property type="component" value="Unassembled WGS sequence"/>
</dbReference>
<feature type="coiled-coil region" evidence="1">
    <location>
        <begin position="124"/>
        <end position="151"/>
    </location>
</feature>
<feature type="compositionally biased region" description="Polar residues" evidence="2">
    <location>
        <begin position="378"/>
        <end position="393"/>
    </location>
</feature>
<feature type="compositionally biased region" description="Basic and acidic residues" evidence="2">
    <location>
        <begin position="343"/>
        <end position="356"/>
    </location>
</feature>
<reference evidence="3 4" key="1">
    <citation type="submission" date="2014-11" db="EMBL/GenBank/DDBJ databases">
        <authorList>
            <person name="Zhu J."/>
            <person name="Qi W."/>
            <person name="Song R."/>
        </authorList>
    </citation>
    <scope>NUCLEOTIDE SEQUENCE [LARGE SCALE GENOMIC DNA]</scope>
</reference>
<feature type="region of interest" description="Disordered" evidence="2">
    <location>
        <begin position="87"/>
        <end position="118"/>
    </location>
</feature>
<organism evidence="3 4">
    <name type="scientific">Vitrella brassicaformis (strain CCMP3155)</name>
    <dbReference type="NCBI Taxonomy" id="1169540"/>
    <lineage>
        <taxon>Eukaryota</taxon>
        <taxon>Sar</taxon>
        <taxon>Alveolata</taxon>
        <taxon>Colpodellida</taxon>
        <taxon>Vitrellaceae</taxon>
        <taxon>Vitrella</taxon>
    </lineage>
</organism>
<feature type="coiled-coil region" evidence="1">
    <location>
        <begin position="179"/>
        <end position="206"/>
    </location>
</feature>
<name>A0A0G4EH33_VITBC</name>
<feature type="coiled-coil region" evidence="1">
    <location>
        <begin position="315"/>
        <end position="342"/>
    </location>
</feature>
<sequence length="393" mass="42421">MADSSVDAAVCKAGGEPEPEVPARETEAPPAEPPQKASDDDSHAPVSASSDGIAPDVSSSSAAGLLREADDIIDSLKQWREDTHKRLEEQLRSIQNDHVPDGVPLAGPPESNAAAEEEELDVWLEEQQQQLAEVSERRQHIQDQLHAIRAEGDSGRLQQSLEEFLKRLRASQVLLEEQSSESNARLSALRREIEEMRIRAGETLNDAASITAPSQPVEDSAAVDASATLQEMLDKWTEELEGILAQDGPLASLVDGEETDRYLPSFARPPLPCASSESPPRILTRAQRDMAENAPSATADELPAEMVPSADELDSTAFRGQIEELEHMMDELLEECDEVERLITEALPEGHGHEDALAPPGGQGQEPESSPEAEPSCGRSSSTLGASRAESTN</sequence>
<keyword evidence="4" id="KW-1185">Reference proteome</keyword>
<evidence type="ECO:0000313" key="4">
    <source>
        <dbReference type="Proteomes" id="UP000041254"/>
    </source>
</evidence>
<evidence type="ECO:0000256" key="1">
    <source>
        <dbReference type="SAM" id="Coils"/>
    </source>
</evidence>
<evidence type="ECO:0000313" key="3">
    <source>
        <dbReference type="EMBL" id="CEL95324.1"/>
    </source>
</evidence>
<proteinExistence type="predicted"/>